<feature type="region of interest" description="Disordered" evidence="4">
    <location>
        <begin position="171"/>
        <end position="191"/>
    </location>
</feature>
<dbReference type="GO" id="GO:0006950">
    <property type="term" value="P:response to stress"/>
    <property type="evidence" value="ECO:0007669"/>
    <property type="project" value="TreeGrafter"/>
</dbReference>
<dbReference type="SUPFAM" id="SSF46785">
    <property type="entry name" value="Winged helix' DNA-binding domain"/>
    <property type="match status" value="1"/>
</dbReference>
<dbReference type="InterPro" id="IPR000835">
    <property type="entry name" value="HTH_MarR-typ"/>
</dbReference>
<dbReference type="PANTHER" id="PTHR33164">
    <property type="entry name" value="TRANSCRIPTIONAL REGULATOR, MARR FAMILY"/>
    <property type="match status" value="1"/>
</dbReference>
<dbReference type="PROSITE" id="PS01117">
    <property type="entry name" value="HTH_MARR_1"/>
    <property type="match status" value="1"/>
</dbReference>
<dbReference type="InterPro" id="IPR036388">
    <property type="entry name" value="WH-like_DNA-bd_sf"/>
</dbReference>
<keyword evidence="3" id="KW-0804">Transcription</keyword>
<reference evidence="6 7" key="1">
    <citation type="submission" date="2014-04" db="EMBL/GenBank/DDBJ databases">
        <title>Genome assembly of Hyalangium minutum DSM 14724.</title>
        <authorList>
            <person name="Sharma G."/>
            <person name="Subramanian S."/>
        </authorList>
    </citation>
    <scope>NUCLEOTIDE SEQUENCE [LARGE SCALE GENOMIC DNA]</scope>
    <source>
        <strain evidence="6 7">DSM 14724</strain>
    </source>
</reference>
<dbReference type="PATRIC" id="fig|394096.3.peg.2991"/>
<organism evidence="6 7">
    <name type="scientific">Hyalangium minutum</name>
    <dbReference type="NCBI Taxonomy" id="394096"/>
    <lineage>
        <taxon>Bacteria</taxon>
        <taxon>Pseudomonadati</taxon>
        <taxon>Myxococcota</taxon>
        <taxon>Myxococcia</taxon>
        <taxon>Myxococcales</taxon>
        <taxon>Cystobacterineae</taxon>
        <taxon>Archangiaceae</taxon>
        <taxon>Hyalangium</taxon>
    </lineage>
</organism>
<proteinExistence type="predicted"/>
<feature type="region of interest" description="Disordered" evidence="4">
    <location>
        <begin position="1"/>
        <end position="27"/>
    </location>
</feature>
<keyword evidence="1" id="KW-0805">Transcription regulation</keyword>
<dbReference type="AlphaFoldDB" id="A0A085WMY1"/>
<protein>
    <submittedName>
        <fullName evidence="6">Transcriptional regulator, MarR family protein</fullName>
    </submittedName>
</protein>
<feature type="compositionally biased region" description="Basic and acidic residues" evidence="4">
    <location>
        <begin position="10"/>
        <end position="24"/>
    </location>
</feature>
<dbReference type="STRING" id="394096.DB31_6946"/>
<evidence type="ECO:0000256" key="4">
    <source>
        <dbReference type="SAM" id="MobiDB-lite"/>
    </source>
</evidence>
<evidence type="ECO:0000259" key="5">
    <source>
        <dbReference type="PROSITE" id="PS50995"/>
    </source>
</evidence>
<dbReference type="Gene3D" id="1.10.10.10">
    <property type="entry name" value="Winged helix-like DNA-binding domain superfamily/Winged helix DNA-binding domain"/>
    <property type="match status" value="1"/>
</dbReference>
<dbReference type="Pfam" id="PF01047">
    <property type="entry name" value="MarR"/>
    <property type="match status" value="1"/>
</dbReference>
<accession>A0A085WMY1</accession>
<evidence type="ECO:0000313" key="7">
    <source>
        <dbReference type="Proteomes" id="UP000028725"/>
    </source>
</evidence>
<dbReference type="GO" id="GO:0003677">
    <property type="term" value="F:DNA binding"/>
    <property type="evidence" value="ECO:0007669"/>
    <property type="project" value="UniProtKB-KW"/>
</dbReference>
<dbReference type="InterPro" id="IPR023187">
    <property type="entry name" value="Tscrpt_reg_MarR-type_CS"/>
</dbReference>
<name>A0A085WMY1_9BACT</name>
<feature type="domain" description="HTH marR-type" evidence="5">
    <location>
        <begin position="28"/>
        <end position="166"/>
    </location>
</feature>
<dbReference type="Proteomes" id="UP000028725">
    <property type="component" value="Unassembled WGS sequence"/>
</dbReference>
<dbReference type="SMART" id="SM00347">
    <property type="entry name" value="HTH_MARR"/>
    <property type="match status" value="1"/>
</dbReference>
<dbReference type="PROSITE" id="PS50995">
    <property type="entry name" value="HTH_MARR_2"/>
    <property type="match status" value="1"/>
</dbReference>
<dbReference type="EMBL" id="JMCB01000005">
    <property type="protein sequence ID" value="KFE69044.1"/>
    <property type="molecule type" value="Genomic_DNA"/>
</dbReference>
<sequence>MNYDGAMSRTHGDRTEARARRGAEAAEPAQLQEELAREAWAPLFELIQDRMRHFPLLAAEFELSPVQAHVLRTLGYGPQPMSMLADYLSCDASNVTGLVDRLETRGLVERRNAEHDRRVKMLCLTAAGAEVRRRLMERLSEPPVAIAALSAEDLRVLRDVMLRAVDKLKEQSQEGRGVFGPPPLRGEKTGP</sequence>
<comment type="caution">
    <text evidence="6">The sequence shown here is derived from an EMBL/GenBank/DDBJ whole genome shotgun (WGS) entry which is preliminary data.</text>
</comment>
<gene>
    <name evidence="6" type="ORF">DB31_6946</name>
</gene>
<evidence type="ECO:0000313" key="6">
    <source>
        <dbReference type="EMBL" id="KFE69044.1"/>
    </source>
</evidence>
<keyword evidence="7" id="KW-1185">Reference proteome</keyword>
<evidence type="ECO:0000256" key="1">
    <source>
        <dbReference type="ARBA" id="ARBA00023015"/>
    </source>
</evidence>
<evidence type="ECO:0000256" key="2">
    <source>
        <dbReference type="ARBA" id="ARBA00023125"/>
    </source>
</evidence>
<keyword evidence="2" id="KW-0238">DNA-binding</keyword>
<evidence type="ECO:0000256" key="3">
    <source>
        <dbReference type="ARBA" id="ARBA00023163"/>
    </source>
</evidence>
<dbReference type="GO" id="GO:0003700">
    <property type="term" value="F:DNA-binding transcription factor activity"/>
    <property type="evidence" value="ECO:0007669"/>
    <property type="project" value="InterPro"/>
</dbReference>
<dbReference type="PANTHER" id="PTHR33164:SF99">
    <property type="entry name" value="MARR FAMILY REGULATORY PROTEIN"/>
    <property type="match status" value="1"/>
</dbReference>
<dbReference type="PRINTS" id="PR00598">
    <property type="entry name" value="HTHMARR"/>
</dbReference>
<dbReference type="InterPro" id="IPR039422">
    <property type="entry name" value="MarR/SlyA-like"/>
</dbReference>
<dbReference type="InterPro" id="IPR036390">
    <property type="entry name" value="WH_DNA-bd_sf"/>
</dbReference>